<dbReference type="GO" id="GO:0046872">
    <property type="term" value="F:metal ion binding"/>
    <property type="evidence" value="ECO:0007669"/>
    <property type="project" value="UniProtKB-KW"/>
</dbReference>
<dbReference type="InterPro" id="IPR005123">
    <property type="entry name" value="Oxoglu/Fe-dep_dioxygenase_dom"/>
</dbReference>
<sequence>MACFTLLAAVVFVCARSWEAPVIDLSCFGDHPGEKCEDEASKLLRAASESGGGAFVLRGHGVDNDFIDSVLSSARRLCTDVDASEKERLSVSSGGLTRGYVLFGGESGSDLKEMKEGFSYGFEWPKTHRAFANKLQGPNIWPAKIPAEDQLTLVKWFNEATRLGLALCKALANVSDQEALAENCGPDGASISLQRIYRYFAVEGDDRSGKKTIGSSPHTDWGFITIVLQQEGVDGLQVQDPRTETFYPLPKDRASRIIVNVGDFASIMSGGKFYSPVHRVMPPKEAPERISLVHFYYPNYNTTLQGLLHSDAAKRTSLVADQKEGGASGWIEDGGHIMAFGDFISAKWSQVHRPVSRTDEEL</sequence>
<dbReference type="EMBL" id="JABANM010032879">
    <property type="protein sequence ID" value="KAF4702204.1"/>
    <property type="molecule type" value="Genomic_DNA"/>
</dbReference>
<feature type="signal peptide" evidence="2">
    <location>
        <begin position="1"/>
        <end position="15"/>
    </location>
</feature>
<dbReference type="PROSITE" id="PS51471">
    <property type="entry name" value="FE2OG_OXY"/>
    <property type="match status" value="1"/>
</dbReference>
<name>A0A7J6R9T3_PEROL</name>
<dbReference type="InterPro" id="IPR050231">
    <property type="entry name" value="Iron_ascorbate_oxido_reductase"/>
</dbReference>
<gene>
    <name evidence="4" type="ORF">FOZ62_020885</name>
    <name evidence="5" type="ORF">FOZ63_017628</name>
</gene>
<dbReference type="InterPro" id="IPR026992">
    <property type="entry name" value="DIOX_N"/>
</dbReference>
<dbReference type="InterPro" id="IPR027443">
    <property type="entry name" value="IPNS-like_sf"/>
</dbReference>
<evidence type="ECO:0000313" key="7">
    <source>
        <dbReference type="Proteomes" id="UP000574390"/>
    </source>
</evidence>
<dbReference type="Pfam" id="PF03171">
    <property type="entry name" value="2OG-FeII_Oxy"/>
    <property type="match status" value="1"/>
</dbReference>
<keyword evidence="1" id="KW-0479">Metal-binding</keyword>
<dbReference type="Proteomes" id="UP000553632">
    <property type="component" value="Unassembled WGS sequence"/>
</dbReference>
<feature type="domain" description="Fe2OG dioxygenase" evidence="3">
    <location>
        <begin position="185"/>
        <end position="298"/>
    </location>
</feature>
<dbReference type="InterPro" id="IPR044861">
    <property type="entry name" value="IPNS-like_FE2OG_OXY"/>
</dbReference>
<keyword evidence="2" id="KW-0732">Signal</keyword>
<feature type="chain" id="PRO_5033594421" description="Fe2OG dioxygenase domain-containing protein" evidence="2">
    <location>
        <begin position="16"/>
        <end position="362"/>
    </location>
</feature>
<dbReference type="PANTHER" id="PTHR47990">
    <property type="entry name" value="2-OXOGLUTARATE (2OG) AND FE(II)-DEPENDENT OXYGENASE SUPERFAMILY PROTEIN-RELATED"/>
    <property type="match status" value="1"/>
</dbReference>
<keyword evidence="6" id="KW-1185">Reference proteome</keyword>
<evidence type="ECO:0000313" key="5">
    <source>
        <dbReference type="EMBL" id="KAF4717353.1"/>
    </source>
</evidence>
<dbReference type="AlphaFoldDB" id="A0A7J6R9T3"/>
<dbReference type="GO" id="GO:0016491">
    <property type="term" value="F:oxidoreductase activity"/>
    <property type="evidence" value="ECO:0007669"/>
    <property type="project" value="UniProtKB-KW"/>
</dbReference>
<dbReference type="Gene3D" id="2.60.120.330">
    <property type="entry name" value="B-lactam Antibiotic, Isopenicillin N Synthase, Chain"/>
    <property type="match status" value="1"/>
</dbReference>
<evidence type="ECO:0000256" key="1">
    <source>
        <dbReference type="RuleBase" id="RU003682"/>
    </source>
</evidence>
<reference evidence="6 7" key="1">
    <citation type="submission" date="2020-04" db="EMBL/GenBank/DDBJ databases">
        <title>Perkinsus olseni comparative genomics.</title>
        <authorList>
            <person name="Bogema D.R."/>
        </authorList>
    </citation>
    <scope>NUCLEOTIDE SEQUENCE [LARGE SCALE GENOMIC DNA]</scope>
    <source>
        <strain evidence="4">ATCC PRA-205</strain>
        <strain evidence="5 6">ATCC PRA-207</strain>
    </source>
</reference>
<evidence type="ECO:0000313" key="4">
    <source>
        <dbReference type="EMBL" id="KAF4702204.1"/>
    </source>
</evidence>
<dbReference type="SUPFAM" id="SSF51197">
    <property type="entry name" value="Clavaminate synthase-like"/>
    <property type="match status" value="1"/>
</dbReference>
<dbReference type="Proteomes" id="UP000574390">
    <property type="component" value="Unassembled WGS sequence"/>
</dbReference>
<organism evidence="5 6">
    <name type="scientific">Perkinsus olseni</name>
    <name type="common">Perkinsus atlanticus</name>
    <dbReference type="NCBI Taxonomy" id="32597"/>
    <lineage>
        <taxon>Eukaryota</taxon>
        <taxon>Sar</taxon>
        <taxon>Alveolata</taxon>
        <taxon>Perkinsozoa</taxon>
        <taxon>Perkinsea</taxon>
        <taxon>Perkinsida</taxon>
        <taxon>Perkinsidae</taxon>
        <taxon>Perkinsus</taxon>
    </lineage>
</organism>
<proteinExistence type="inferred from homology"/>
<dbReference type="Pfam" id="PF14226">
    <property type="entry name" value="DIOX_N"/>
    <property type="match status" value="1"/>
</dbReference>
<evidence type="ECO:0000256" key="2">
    <source>
        <dbReference type="SAM" id="SignalP"/>
    </source>
</evidence>
<accession>A0A7J6R9T3</accession>
<dbReference type="EMBL" id="JABANO010027139">
    <property type="protein sequence ID" value="KAF4717353.1"/>
    <property type="molecule type" value="Genomic_DNA"/>
</dbReference>
<keyword evidence="1" id="KW-0408">Iron</keyword>
<comment type="similarity">
    <text evidence="1">Belongs to the iron/ascorbate-dependent oxidoreductase family.</text>
</comment>
<protein>
    <recommendedName>
        <fullName evidence="3">Fe2OG dioxygenase domain-containing protein</fullName>
    </recommendedName>
</protein>
<keyword evidence="1" id="KW-0560">Oxidoreductase</keyword>
<comment type="caution">
    <text evidence="5">The sequence shown here is derived from an EMBL/GenBank/DDBJ whole genome shotgun (WGS) entry which is preliminary data.</text>
</comment>
<evidence type="ECO:0000313" key="6">
    <source>
        <dbReference type="Proteomes" id="UP000553632"/>
    </source>
</evidence>
<dbReference type="OMA" id="IDETSMY"/>
<evidence type="ECO:0000259" key="3">
    <source>
        <dbReference type="PROSITE" id="PS51471"/>
    </source>
</evidence>